<feature type="domain" description="O-methyltransferase dimerisation" evidence="5">
    <location>
        <begin position="26"/>
        <end position="96"/>
    </location>
</feature>
<accession>A0ABX6B7C3</accession>
<organism evidence="6 7">
    <name type="scientific">Streptomyces prasinus</name>
    <dbReference type="NCBI Taxonomy" id="67345"/>
    <lineage>
        <taxon>Bacteria</taxon>
        <taxon>Bacillati</taxon>
        <taxon>Actinomycetota</taxon>
        <taxon>Actinomycetes</taxon>
        <taxon>Kitasatosporales</taxon>
        <taxon>Streptomycetaceae</taxon>
        <taxon>Streptomyces</taxon>
    </lineage>
</organism>
<keyword evidence="3" id="KW-0949">S-adenosyl-L-methionine</keyword>
<dbReference type="GO" id="GO:0032259">
    <property type="term" value="P:methylation"/>
    <property type="evidence" value="ECO:0007669"/>
    <property type="project" value="UniProtKB-KW"/>
</dbReference>
<keyword evidence="7" id="KW-1185">Reference proteome</keyword>
<keyword evidence="1 6" id="KW-0489">Methyltransferase</keyword>
<dbReference type="GO" id="GO:0008168">
    <property type="term" value="F:methyltransferase activity"/>
    <property type="evidence" value="ECO:0007669"/>
    <property type="project" value="UniProtKB-KW"/>
</dbReference>
<evidence type="ECO:0000256" key="2">
    <source>
        <dbReference type="ARBA" id="ARBA00022679"/>
    </source>
</evidence>
<dbReference type="EMBL" id="CP023697">
    <property type="protein sequence ID" value="QEV09687.1"/>
    <property type="molecule type" value="Genomic_DNA"/>
</dbReference>
<dbReference type="Proteomes" id="UP000326041">
    <property type="component" value="Chromosome"/>
</dbReference>
<evidence type="ECO:0000259" key="5">
    <source>
        <dbReference type="Pfam" id="PF08100"/>
    </source>
</evidence>
<evidence type="ECO:0000313" key="6">
    <source>
        <dbReference type="EMBL" id="QEV09687.1"/>
    </source>
</evidence>
<dbReference type="CDD" id="cd02440">
    <property type="entry name" value="AdoMet_MTases"/>
    <property type="match status" value="1"/>
</dbReference>
<dbReference type="Gene3D" id="3.40.50.150">
    <property type="entry name" value="Vaccinia Virus protein VP39"/>
    <property type="match status" value="1"/>
</dbReference>
<keyword evidence="2" id="KW-0808">Transferase</keyword>
<gene>
    <name evidence="6" type="ORF">CP972_32445</name>
</gene>
<dbReference type="InterPro" id="IPR029063">
    <property type="entry name" value="SAM-dependent_MTases_sf"/>
</dbReference>
<proteinExistence type="predicted"/>
<dbReference type="Pfam" id="PF08100">
    <property type="entry name" value="Dimerisation"/>
    <property type="match status" value="1"/>
</dbReference>
<dbReference type="InterPro" id="IPR036388">
    <property type="entry name" value="WH-like_DNA-bd_sf"/>
</dbReference>
<dbReference type="InterPro" id="IPR012967">
    <property type="entry name" value="COMT_dimerisation"/>
</dbReference>
<evidence type="ECO:0000256" key="3">
    <source>
        <dbReference type="ARBA" id="ARBA00022691"/>
    </source>
</evidence>
<dbReference type="PANTHER" id="PTHR43712">
    <property type="entry name" value="PUTATIVE (AFU_ORTHOLOGUE AFUA_4G14580)-RELATED"/>
    <property type="match status" value="1"/>
</dbReference>
<evidence type="ECO:0000259" key="4">
    <source>
        <dbReference type="Pfam" id="PF00891"/>
    </source>
</evidence>
<sequence>MTLFEHDFVAAGSTERPVGDTGRMLQMMTGYWVTQVVRTAAELRIADHLHAGGATPAEVAEAESLDPDSAFRFLRACASLGLATSTDGKRFAGTPLLDTLRTDAPGSLRDLALWGGAESHWLPWGRLADTVRTGTTQAEAALGAPIFDWLAAAPKEAETFTRAMTAMTRGLAHRLADVIDLEGARVAVDVGGAGGNLVQTLMQRHPRLAGVVLDLPHVGAEADASAEALGVTDRFTFVGGDFFEEVPSADAHLLKFVLHDWDDDSCVRILRNCREALEPGGRVLVMELLVDKVGTPGLEPLMDLNMMALSTGRERSLDEFENLFERAGLKLACTLSSASRVSVLELVPA</sequence>
<dbReference type="PIRSF" id="PIRSF005739">
    <property type="entry name" value="O-mtase"/>
    <property type="match status" value="1"/>
</dbReference>
<dbReference type="Gene3D" id="1.10.10.10">
    <property type="entry name" value="Winged helix-like DNA-binding domain superfamily/Winged helix DNA-binding domain"/>
    <property type="match status" value="1"/>
</dbReference>
<protein>
    <submittedName>
        <fullName evidence="6">Methyltransferase</fullName>
    </submittedName>
</protein>
<dbReference type="Pfam" id="PF00891">
    <property type="entry name" value="Methyltransf_2"/>
    <property type="match status" value="1"/>
</dbReference>
<reference evidence="6 7" key="1">
    <citation type="submission" date="2017-09" db="EMBL/GenBank/DDBJ databases">
        <authorList>
            <person name="Lee N."/>
            <person name="Cho B.-K."/>
        </authorList>
    </citation>
    <scope>NUCLEOTIDE SEQUENCE [LARGE SCALE GENOMIC DNA]</scope>
    <source>
        <strain evidence="6 7">ATCC 13879</strain>
    </source>
</reference>
<dbReference type="PANTHER" id="PTHR43712:SF2">
    <property type="entry name" value="O-METHYLTRANSFERASE CICE"/>
    <property type="match status" value="1"/>
</dbReference>
<feature type="domain" description="O-methyltransferase C-terminal" evidence="4">
    <location>
        <begin position="124"/>
        <end position="329"/>
    </location>
</feature>
<evidence type="ECO:0000256" key="1">
    <source>
        <dbReference type="ARBA" id="ARBA00022603"/>
    </source>
</evidence>
<evidence type="ECO:0000313" key="7">
    <source>
        <dbReference type="Proteomes" id="UP000326041"/>
    </source>
</evidence>
<dbReference type="RefSeq" id="WP_055604466.1">
    <property type="nucleotide sequence ID" value="NZ_CP023697.1"/>
</dbReference>
<name>A0ABX6B7C3_9ACTN</name>
<dbReference type="PROSITE" id="PS51683">
    <property type="entry name" value="SAM_OMT_II"/>
    <property type="match status" value="1"/>
</dbReference>
<dbReference type="InterPro" id="IPR036390">
    <property type="entry name" value="WH_DNA-bd_sf"/>
</dbReference>
<dbReference type="InterPro" id="IPR001077">
    <property type="entry name" value="COMT_C"/>
</dbReference>
<dbReference type="SUPFAM" id="SSF46785">
    <property type="entry name" value="Winged helix' DNA-binding domain"/>
    <property type="match status" value="1"/>
</dbReference>
<dbReference type="Gene3D" id="1.10.287.1350">
    <property type="match status" value="1"/>
</dbReference>
<dbReference type="InterPro" id="IPR016461">
    <property type="entry name" value="COMT-like"/>
</dbReference>
<dbReference type="SUPFAM" id="SSF53335">
    <property type="entry name" value="S-adenosyl-L-methionine-dependent methyltransferases"/>
    <property type="match status" value="1"/>
</dbReference>
<dbReference type="GeneID" id="95539180"/>